<comment type="pathway">
    <text evidence="2">Phospholipid metabolism; CDP-diacylglycerol biosynthesis; CDP-diacylglycerol from sn-glycerol 3-phosphate: step 1/3.</text>
</comment>
<evidence type="ECO:0000256" key="6">
    <source>
        <dbReference type="ARBA" id="ARBA00022679"/>
    </source>
</evidence>
<dbReference type="GO" id="GO:0006629">
    <property type="term" value="P:lipid metabolic process"/>
    <property type="evidence" value="ECO:0007669"/>
    <property type="project" value="InterPro"/>
</dbReference>
<feature type="domain" description="Phospholipid/glycerol acyltransferase" evidence="10">
    <location>
        <begin position="281"/>
        <end position="408"/>
    </location>
</feature>
<comment type="caution">
    <text evidence="11">The sequence shown here is derived from an EMBL/GenBank/DDBJ whole genome shotgun (WGS) entry which is preliminary data.</text>
</comment>
<evidence type="ECO:0000256" key="5">
    <source>
        <dbReference type="ARBA" id="ARBA00013432"/>
    </source>
</evidence>
<evidence type="ECO:0000256" key="9">
    <source>
        <dbReference type="ARBA" id="ARBA00048427"/>
    </source>
</evidence>
<dbReference type="RefSeq" id="WP_188771910.1">
    <property type="nucleotide sequence ID" value="NZ_BMHK01000016.1"/>
</dbReference>
<evidence type="ECO:0000256" key="1">
    <source>
        <dbReference type="ARBA" id="ARBA00004184"/>
    </source>
</evidence>
<evidence type="ECO:0000256" key="2">
    <source>
        <dbReference type="ARBA" id="ARBA00004765"/>
    </source>
</evidence>
<sequence>MATQSLQFDTQAGNAARQPEITVYLAGSQGKAERELLDRWLTKRGVGGTGATASAIHYERSPDAPTPQGLVVALTANDNLDDHVMLAPVRVIWRVSKASGQNLPRWRDALLLRNPRNPGEREKARLAAGDEGRWQIIEGRPATIGELRERWRLQSGSDTDGNPSGFARFVARQAELALEHAEYQARGARYKLPRVHKEDVAATPRFREGITKLAAELGLAEDQVSASAMECLEELRTAHDHFVLDLAAKAFHRMYARAYGEVDIDLEQIEMLRRVFASHPVILLPSHKTNLDSPVLESVLAQHRLPPPTLFAGINMSYWPVGPIMRRAGRVFLRRNIGDNPVYKFALREWLGYLIEKRFNLEWFPEGTRSRTGKLLPPKLGLLAYAAEAYRQGRLDDLMLVPISIIYDQAIEVSDFAREALGETKKAENLAWMLKSQKKANERQGRVYMRFGEPLSMRAALGPPDPQADGDTPEARLALQKLALAVSWRTNQVTPITGIAIVTFALLAAGQRAVTMGRIAPYVRLLVRQARDRNQPLTESAQLDNPADIEKVLAELQRTGVVTRSDKGLLEPVYSIAEGQHLAAAFYRNSMLHFVLDRAIGELALLVAAESPPEARRASFWEAALSLRESLKFEFFFRERPVFEESLEEEMNRINPDWVQLLRKGSDPVTVHRAVYRLGVAHAVLRPFIEAYSVVFDTLENLPVDAPFDEPGFIETCQKMGRQRLLEGELRNPESVSRPLFATGVQLVRNLRLVEPAADLASRRAKAAAQTRAMLRRVDIAEDNAPRASTQGG</sequence>
<dbReference type="SUPFAM" id="SSF69593">
    <property type="entry name" value="Glycerol-3-phosphate (1)-acyltransferase"/>
    <property type="match status" value="1"/>
</dbReference>
<reference evidence="11" key="2">
    <citation type="submission" date="2020-09" db="EMBL/GenBank/DDBJ databases">
        <authorList>
            <person name="Sun Q."/>
            <person name="Zhou Y."/>
        </authorList>
    </citation>
    <scope>NUCLEOTIDE SEQUENCE</scope>
    <source>
        <strain evidence="11">CGMCC 1.15095</strain>
    </source>
</reference>
<comment type="catalytic activity">
    <reaction evidence="9">
        <text>sn-glycerol 3-phosphate + an acyl-CoA = a 1-acyl-sn-glycero-3-phosphate + CoA</text>
        <dbReference type="Rhea" id="RHEA:15325"/>
        <dbReference type="ChEBI" id="CHEBI:57287"/>
        <dbReference type="ChEBI" id="CHEBI:57597"/>
        <dbReference type="ChEBI" id="CHEBI:57970"/>
        <dbReference type="ChEBI" id="CHEBI:58342"/>
        <dbReference type="EC" id="2.3.1.15"/>
    </reaction>
</comment>
<keyword evidence="7" id="KW-0472">Membrane</keyword>
<dbReference type="Proteomes" id="UP000608154">
    <property type="component" value="Unassembled WGS sequence"/>
</dbReference>
<evidence type="ECO:0000313" key="11">
    <source>
        <dbReference type="EMBL" id="GGC05689.1"/>
    </source>
</evidence>
<dbReference type="PANTHER" id="PTHR12563:SF17">
    <property type="entry name" value="DIHYDROXYACETONE PHOSPHATE ACYLTRANSFERASE"/>
    <property type="match status" value="1"/>
</dbReference>
<dbReference type="NCBIfam" id="NF002886">
    <property type="entry name" value="PRK03355.1"/>
    <property type="match status" value="1"/>
</dbReference>
<evidence type="ECO:0000256" key="3">
    <source>
        <dbReference type="ARBA" id="ARBA00007937"/>
    </source>
</evidence>
<dbReference type="InterPro" id="IPR041728">
    <property type="entry name" value="GPAT/DHAPAT_LPLAT"/>
</dbReference>
<evidence type="ECO:0000256" key="4">
    <source>
        <dbReference type="ARBA" id="ARBA00013113"/>
    </source>
</evidence>
<evidence type="ECO:0000313" key="12">
    <source>
        <dbReference type="Proteomes" id="UP000608154"/>
    </source>
</evidence>
<reference evidence="11" key="1">
    <citation type="journal article" date="2014" name="Int. J. Syst. Evol. Microbiol.">
        <title>Complete genome sequence of Corynebacterium casei LMG S-19264T (=DSM 44701T), isolated from a smear-ripened cheese.</title>
        <authorList>
            <consortium name="US DOE Joint Genome Institute (JGI-PGF)"/>
            <person name="Walter F."/>
            <person name="Albersmeier A."/>
            <person name="Kalinowski J."/>
            <person name="Ruckert C."/>
        </authorList>
    </citation>
    <scope>NUCLEOTIDE SEQUENCE</scope>
    <source>
        <strain evidence="11">CGMCC 1.15095</strain>
    </source>
</reference>
<dbReference type="GO" id="GO:0004366">
    <property type="term" value="F:glycerol-3-phosphate O-acyltransferase activity"/>
    <property type="evidence" value="ECO:0007669"/>
    <property type="project" value="UniProtKB-EC"/>
</dbReference>
<dbReference type="CDD" id="cd07993">
    <property type="entry name" value="LPLAT_DHAPAT-like"/>
    <property type="match status" value="1"/>
</dbReference>
<evidence type="ECO:0000259" key="10">
    <source>
        <dbReference type="SMART" id="SM00563"/>
    </source>
</evidence>
<comment type="similarity">
    <text evidence="3">Belongs to the GPAT/DAPAT family.</text>
</comment>
<organism evidence="11 12">
    <name type="scientific">Novosphingobium endophyticum</name>
    <dbReference type="NCBI Taxonomy" id="1955250"/>
    <lineage>
        <taxon>Bacteria</taxon>
        <taxon>Pseudomonadati</taxon>
        <taxon>Pseudomonadota</taxon>
        <taxon>Alphaproteobacteria</taxon>
        <taxon>Sphingomonadales</taxon>
        <taxon>Sphingomonadaceae</taxon>
        <taxon>Novosphingobium</taxon>
    </lineage>
</organism>
<dbReference type="InterPro" id="IPR022284">
    <property type="entry name" value="GPAT/DHAPAT"/>
</dbReference>
<comment type="subcellular location">
    <subcellularLocation>
        <location evidence="1">Endomembrane system</location>
        <topology evidence="1">Peripheral membrane protein</topology>
    </subcellularLocation>
</comment>
<dbReference type="GO" id="GO:0005886">
    <property type="term" value="C:plasma membrane"/>
    <property type="evidence" value="ECO:0007669"/>
    <property type="project" value="TreeGrafter"/>
</dbReference>
<accession>A0A916TTP6</accession>
<dbReference type="GO" id="GO:0012505">
    <property type="term" value="C:endomembrane system"/>
    <property type="evidence" value="ECO:0007669"/>
    <property type="project" value="UniProtKB-SubCell"/>
</dbReference>
<dbReference type="Pfam" id="PF19277">
    <property type="entry name" value="GPAT_C"/>
    <property type="match status" value="1"/>
</dbReference>
<evidence type="ECO:0000256" key="7">
    <source>
        <dbReference type="ARBA" id="ARBA00023136"/>
    </source>
</evidence>
<keyword evidence="6" id="KW-0808">Transferase</keyword>
<dbReference type="EC" id="2.3.1.15" evidence="4"/>
<keyword evidence="8 11" id="KW-0012">Acyltransferase</keyword>
<name>A0A916TTP6_9SPHN</name>
<dbReference type="AlphaFoldDB" id="A0A916TTP6"/>
<evidence type="ECO:0000256" key="8">
    <source>
        <dbReference type="ARBA" id="ARBA00023315"/>
    </source>
</evidence>
<gene>
    <name evidence="11" type="ORF">GCM10011494_25370</name>
</gene>
<keyword evidence="12" id="KW-1185">Reference proteome</keyword>
<dbReference type="InterPro" id="IPR045520">
    <property type="entry name" value="GPAT/DHAPAT_C"/>
</dbReference>
<dbReference type="SMART" id="SM00563">
    <property type="entry name" value="PlsC"/>
    <property type="match status" value="1"/>
</dbReference>
<dbReference type="EMBL" id="BMHK01000016">
    <property type="protein sequence ID" value="GGC05689.1"/>
    <property type="molecule type" value="Genomic_DNA"/>
</dbReference>
<dbReference type="Pfam" id="PF01553">
    <property type="entry name" value="Acyltransferase"/>
    <property type="match status" value="1"/>
</dbReference>
<proteinExistence type="inferred from homology"/>
<dbReference type="InterPro" id="IPR002123">
    <property type="entry name" value="Plipid/glycerol_acylTrfase"/>
</dbReference>
<dbReference type="PANTHER" id="PTHR12563">
    <property type="entry name" value="GLYCEROL-3-PHOSPHATE ACYLTRANSFERASE"/>
    <property type="match status" value="1"/>
</dbReference>
<protein>
    <recommendedName>
        <fullName evidence="5">Glycerol-3-phosphate acyltransferase</fullName>
        <ecNumber evidence="4">2.3.1.15</ecNumber>
    </recommendedName>
</protein>